<evidence type="ECO:0000256" key="1">
    <source>
        <dbReference type="SAM" id="MobiDB-lite"/>
    </source>
</evidence>
<dbReference type="SUPFAM" id="SSF46785">
    <property type="entry name" value="Winged helix' DNA-binding domain"/>
    <property type="match status" value="1"/>
</dbReference>
<dbReference type="InterPro" id="IPR011991">
    <property type="entry name" value="ArsR-like_HTH"/>
</dbReference>
<dbReference type="InterPro" id="IPR001845">
    <property type="entry name" value="HTH_ArsR_DNA-bd_dom"/>
</dbReference>
<dbReference type="PANTHER" id="PTHR10948">
    <property type="entry name" value="TRANSPOSASE"/>
    <property type="match status" value="1"/>
</dbReference>
<feature type="compositionally biased region" description="Basic residues" evidence="1">
    <location>
        <begin position="58"/>
        <end position="69"/>
    </location>
</feature>
<comment type="caution">
    <text evidence="4">The sequence shown here is derived from an EMBL/GenBank/DDBJ whole genome shotgun (WGS) entry which is preliminary data.</text>
</comment>
<accession>A0ABS6AYF5</accession>
<dbReference type="Gene3D" id="1.10.10.10">
    <property type="entry name" value="Winged helix-like DNA-binding domain superfamily/Winged helix DNA-binding domain"/>
    <property type="match status" value="1"/>
</dbReference>
<dbReference type="InterPro" id="IPR025246">
    <property type="entry name" value="IS30-like_HTH"/>
</dbReference>
<evidence type="ECO:0000259" key="2">
    <source>
        <dbReference type="SMART" id="SM00347"/>
    </source>
</evidence>
<dbReference type="InterPro" id="IPR051917">
    <property type="entry name" value="Transposase-Integrase"/>
</dbReference>
<dbReference type="Pfam" id="PF13936">
    <property type="entry name" value="HTH_38"/>
    <property type="match status" value="1"/>
</dbReference>
<feature type="region of interest" description="Disordered" evidence="1">
    <location>
        <begin position="36"/>
        <end position="85"/>
    </location>
</feature>
<dbReference type="EMBL" id="JAHKNI010000005">
    <property type="protein sequence ID" value="MBU3063079.1"/>
    <property type="molecule type" value="Genomic_DNA"/>
</dbReference>
<evidence type="ECO:0000313" key="4">
    <source>
        <dbReference type="EMBL" id="MBU3063079.1"/>
    </source>
</evidence>
<dbReference type="Gene3D" id="1.10.287.160">
    <property type="entry name" value="HR1 repeat"/>
    <property type="match status" value="1"/>
</dbReference>
<reference evidence="4 5" key="1">
    <citation type="submission" date="2021-06" db="EMBL/GenBank/DDBJ databases">
        <title>Actinomycetes sequencing.</title>
        <authorList>
            <person name="Shan Q."/>
        </authorList>
    </citation>
    <scope>NUCLEOTIDE SEQUENCE [LARGE SCALE GENOMIC DNA]</scope>
    <source>
        <strain evidence="4 5">NEAU-G5</strain>
    </source>
</reference>
<organism evidence="4 5">
    <name type="scientific">Nocardia albiluteola</name>
    <dbReference type="NCBI Taxonomy" id="2842303"/>
    <lineage>
        <taxon>Bacteria</taxon>
        <taxon>Bacillati</taxon>
        <taxon>Actinomycetota</taxon>
        <taxon>Actinomycetes</taxon>
        <taxon>Mycobacteriales</taxon>
        <taxon>Nocardiaceae</taxon>
        <taxon>Nocardia</taxon>
    </lineage>
</organism>
<dbReference type="Pfam" id="PF12802">
    <property type="entry name" value="MarR_2"/>
    <property type="match status" value="1"/>
</dbReference>
<dbReference type="SMART" id="SM00347">
    <property type="entry name" value="HTH_MARR"/>
    <property type="match status" value="1"/>
</dbReference>
<dbReference type="InterPro" id="IPR036388">
    <property type="entry name" value="WH-like_DNA-bd_sf"/>
</dbReference>
<evidence type="ECO:0000259" key="3">
    <source>
        <dbReference type="SMART" id="SM00418"/>
    </source>
</evidence>
<gene>
    <name evidence="4" type="ORF">KO481_16285</name>
</gene>
<dbReference type="SMART" id="SM00418">
    <property type="entry name" value="HTH_ARSR"/>
    <property type="match status" value="1"/>
</dbReference>
<name>A0ABS6AYF5_9NOCA</name>
<evidence type="ECO:0000313" key="5">
    <source>
        <dbReference type="Proteomes" id="UP000733379"/>
    </source>
</evidence>
<dbReference type="PANTHER" id="PTHR10948:SF23">
    <property type="entry name" value="TRANSPOSASE INSI FOR INSERTION SEQUENCE ELEMENT IS30A-RELATED"/>
    <property type="match status" value="1"/>
</dbReference>
<dbReference type="Proteomes" id="UP000733379">
    <property type="component" value="Unassembled WGS sequence"/>
</dbReference>
<feature type="domain" description="HTH arsR-type" evidence="3">
    <location>
        <begin position="99"/>
        <end position="179"/>
    </location>
</feature>
<keyword evidence="5" id="KW-1185">Reference proteome</keyword>
<protein>
    <submittedName>
        <fullName evidence="4">Helix-turn-helix domain-containing protein</fullName>
    </submittedName>
</protein>
<dbReference type="RefSeq" id="WP_215918002.1">
    <property type="nucleotide sequence ID" value="NZ_JAHKNI010000005.1"/>
</dbReference>
<feature type="domain" description="HTH marR-type" evidence="2">
    <location>
        <begin position="95"/>
        <end position="209"/>
    </location>
</feature>
<dbReference type="CDD" id="cd00090">
    <property type="entry name" value="HTH_ARSR"/>
    <property type="match status" value="1"/>
</dbReference>
<dbReference type="InterPro" id="IPR036390">
    <property type="entry name" value="WH_DNA-bd_sf"/>
</dbReference>
<dbReference type="InterPro" id="IPR000835">
    <property type="entry name" value="HTH_MarR-typ"/>
</dbReference>
<sequence>MPGGRMTLTERECIATGLAEGIGYAEIARQLDRPTSTVSREVARNGGPGRYRAERAHRATQLRSQRRNRSQISSTAPEFGDNTGPVADFTDELAEVFMQTGMSRMTSRIMACLYARDSGSCTAAELVRRLRVSPATISTAVRSLEEQDLIRRERDTGRRDRYVVDDHVWLRATIASIRANDSLVTAGRHGAEILGAHTPAGARLDEMARFLDYVSHELADAIERWQEFSRQVDAGSPL</sequence>
<proteinExistence type="predicted"/>